<dbReference type="RefSeq" id="XP_033388825.1">
    <property type="nucleotide sequence ID" value="XM_033525582.1"/>
</dbReference>
<organism evidence="3 4">
    <name type="scientific">Aaosphaeria arxii CBS 175.79</name>
    <dbReference type="NCBI Taxonomy" id="1450172"/>
    <lineage>
        <taxon>Eukaryota</taxon>
        <taxon>Fungi</taxon>
        <taxon>Dikarya</taxon>
        <taxon>Ascomycota</taxon>
        <taxon>Pezizomycotina</taxon>
        <taxon>Dothideomycetes</taxon>
        <taxon>Pleosporomycetidae</taxon>
        <taxon>Pleosporales</taxon>
        <taxon>Pleosporales incertae sedis</taxon>
        <taxon>Aaosphaeria</taxon>
    </lineage>
</organism>
<dbReference type="AlphaFoldDB" id="A0A6A5Y5C6"/>
<dbReference type="PROSITE" id="PS50297">
    <property type="entry name" value="ANK_REP_REGION"/>
    <property type="match status" value="1"/>
</dbReference>
<feature type="region of interest" description="Disordered" evidence="2">
    <location>
        <begin position="449"/>
        <end position="473"/>
    </location>
</feature>
<dbReference type="EMBL" id="ML978066">
    <property type="protein sequence ID" value="KAF2020486.1"/>
    <property type="molecule type" value="Genomic_DNA"/>
</dbReference>
<dbReference type="SUPFAM" id="SSF48403">
    <property type="entry name" value="Ankyrin repeat"/>
    <property type="match status" value="1"/>
</dbReference>
<evidence type="ECO:0000313" key="3">
    <source>
        <dbReference type="EMBL" id="KAF2020486.1"/>
    </source>
</evidence>
<dbReference type="OrthoDB" id="366390at2759"/>
<dbReference type="Pfam" id="PF12796">
    <property type="entry name" value="Ank_2"/>
    <property type="match status" value="1"/>
</dbReference>
<evidence type="ECO:0000313" key="4">
    <source>
        <dbReference type="Proteomes" id="UP000799778"/>
    </source>
</evidence>
<dbReference type="Proteomes" id="UP000799778">
    <property type="component" value="Unassembled WGS sequence"/>
</dbReference>
<dbReference type="GeneID" id="54282979"/>
<protein>
    <submittedName>
        <fullName evidence="3">Uncharacterized protein</fullName>
    </submittedName>
</protein>
<dbReference type="InterPro" id="IPR002110">
    <property type="entry name" value="Ankyrin_rpt"/>
</dbReference>
<name>A0A6A5Y5C6_9PLEO</name>
<evidence type="ECO:0000256" key="1">
    <source>
        <dbReference type="PROSITE-ProRule" id="PRU00023"/>
    </source>
</evidence>
<sequence>MDLLDVPPEVLEQIIRLYVDDVGVVKAWLRRDVCKTFKSFIQFEILAKQPLQAFQGVSFTPLTIYQRGESTYSRGMYDPYRTHFLAIRSENVHIRSEYLQYRIKQLNGCHPFVPSSIQAIVNDFVESSKDRQNYPMEKCIEILCRVTSNLPIWSLLWRSWDSSSHNLDGSRVCNVDRIAAAASIGDLHLLQKLILDHPLDVQQESVVLGYPLECAVIEGKEGSVVHLMHNLKKTKKTYRVRDLLHRAIIAAMRMKTNSTLELLLHIVQKDHKAFWRARVVGWWAIAAAAGRKDHIETILNTLPYGHSHENQRRMNESFRYICKRGFGDIAKRIIQQRHIDISPQHSPSQSYLMSAIENDQTDLIPLLVARGVSVERFSGRRGYNPVGQSPLRYAIRIRSIALVKILLKQGAKTNIDINHWLRKTASEHQTDESKQAEADIIELFKVARAAQSGRKGTKSTPTKQHNLKRKAEN</sequence>
<feature type="repeat" description="ANK" evidence="1">
    <location>
        <begin position="386"/>
        <end position="418"/>
    </location>
</feature>
<dbReference type="Gene3D" id="1.25.40.20">
    <property type="entry name" value="Ankyrin repeat-containing domain"/>
    <property type="match status" value="1"/>
</dbReference>
<keyword evidence="1" id="KW-0040">ANK repeat</keyword>
<dbReference type="PROSITE" id="PS50088">
    <property type="entry name" value="ANK_REPEAT"/>
    <property type="match status" value="1"/>
</dbReference>
<dbReference type="InterPro" id="IPR036770">
    <property type="entry name" value="Ankyrin_rpt-contain_sf"/>
</dbReference>
<reference evidence="3" key="1">
    <citation type="journal article" date="2020" name="Stud. Mycol.">
        <title>101 Dothideomycetes genomes: a test case for predicting lifestyles and emergence of pathogens.</title>
        <authorList>
            <person name="Haridas S."/>
            <person name="Albert R."/>
            <person name="Binder M."/>
            <person name="Bloem J."/>
            <person name="Labutti K."/>
            <person name="Salamov A."/>
            <person name="Andreopoulos B."/>
            <person name="Baker S."/>
            <person name="Barry K."/>
            <person name="Bills G."/>
            <person name="Bluhm B."/>
            <person name="Cannon C."/>
            <person name="Castanera R."/>
            <person name="Culley D."/>
            <person name="Daum C."/>
            <person name="Ezra D."/>
            <person name="Gonzalez J."/>
            <person name="Henrissat B."/>
            <person name="Kuo A."/>
            <person name="Liang C."/>
            <person name="Lipzen A."/>
            <person name="Lutzoni F."/>
            <person name="Magnuson J."/>
            <person name="Mondo S."/>
            <person name="Nolan M."/>
            <person name="Ohm R."/>
            <person name="Pangilinan J."/>
            <person name="Park H.-J."/>
            <person name="Ramirez L."/>
            <person name="Alfaro M."/>
            <person name="Sun H."/>
            <person name="Tritt A."/>
            <person name="Yoshinaga Y."/>
            <person name="Zwiers L.-H."/>
            <person name="Turgeon B."/>
            <person name="Goodwin S."/>
            <person name="Spatafora J."/>
            <person name="Crous P."/>
            <person name="Grigoriev I."/>
        </authorList>
    </citation>
    <scope>NUCLEOTIDE SEQUENCE</scope>
    <source>
        <strain evidence="3">CBS 175.79</strain>
    </source>
</reference>
<gene>
    <name evidence="3" type="ORF">BU24DRAFT_403593</name>
</gene>
<evidence type="ECO:0000256" key="2">
    <source>
        <dbReference type="SAM" id="MobiDB-lite"/>
    </source>
</evidence>
<accession>A0A6A5Y5C6</accession>
<keyword evidence="4" id="KW-1185">Reference proteome</keyword>
<proteinExistence type="predicted"/>